<feature type="compositionally biased region" description="Low complexity" evidence="1">
    <location>
        <begin position="85"/>
        <end position="110"/>
    </location>
</feature>
<evidence type="ECO:0000256" key="1">
    <source>
        <dbReference type="SAM" id="MobiDB-lite"/>
    </source>
</evidence>
<feature type="region of interest" description="Disordered" evidence="1">
    <location>
        <begin position="387"/>
        <end position="426"/>
    </location>
</feature>
<feature type="region of interest" description="Disordered" evidence="1">
    <location>
        <begin position="84"/>
        <end position="116"/>
    </location>
</feature>
<evidence type="ECO:0000313" key="4">
    <source>
        <dbReference type="Proteomes" id="UP000422221"/>
    </source>
</evidence>
<accession>A0A7J4XIA0</accession>
<evidence type="ECO:0000256" key="2">
    <source>
        <dbReference type="SAM" id="SignalP"/>
    </source>
</evidence>
<protein>
    <recommendedName>
        <fullName evidence="5">Lipoprotein</fullName>
    </recommendedName>
</protein>
<dbReference type="GO" id="GO:0015485">
    <property type="term" value="F:cholesterol binding"/>
    <property type="evidence" value="ECO:0007669"/>
    <property type="project" value="InterPro"/>
</dbReference>
<dbReference type="RefSeq" id="WP_130058317.1">
    <property type="nucleotide sequence ID" value="NZ_RCXT01000003.1"/>
</dbReference>
<feature type="chain" id="PRO_5029731572" description="Lipoprotein" evidence="2">
    <location>
        <begin position="23"/>
        <end position="426"/>
    </location>
</feature>
<dbReference type="InterPro" id="IPR036359">
    <property type="entry name" value="Thiol_cytolysin_sf"/>
</dbReference>
<proteinExistence type="predicted"/>
<organism evidence="3 4">
    <name type="scientific">Bacteroides salyersiae</name>
    <dbReference type="NCBI Taxonomy" id="291644"/>
    <lineage>
        <taxon>Bacteria</taxon>
        <taxon>Pseudomonadati</taxon>
        <taxon>Bacteroidota</taxon>
        <taxon>Bacteroidia</taxon>
        <taxon>Bacteroidales</taxon>
        <taxon>Bacteroidaceae</taxon>
        <taxon>Bacteroides</taxon>
    </lineage>
</organism>
<comment type="caution">
    <text evidence="3">The sequence shown here is derived from an EMBL/GenBank/DDBJ whole genome shotgun (WGS) entry which is preliminary data.</text>
</comment>
<keyword evidence="2" id="KW-0732">Signal</keyword>
<dbReference type="Gene3D" id="3.40.30.40">
    <property type="entry name" value="Perfringolysin"/>
    <property type="match status" value="1"/>
</dbReference>
<reference evidence="3 4" key="1">
    <citation type="journal article" date="2019" name="Nat. Med.">
        <title>A library of human gut bacterial isolates paired with longitudinal multiomics data enables mechanistic microbiome research.</title>
        <authorList>
            <person name="Poyet M."/>
            <person name="Groussin M."/>
            <person name="Gibbons S.M."/>
            <person name="Avila-Pacheco J."/>
            <person name="Jiang X."/>
            <person name="Kearney S.M."/>
            <person name="Perrotta A.R."/>
            <person name="Berdy B."/>
            <person name="Zhao S."/>
            <person name="Lieberman T.D."/>
            <person name="Swanson P.K."/>
            <person name="Smith M."/>
            <person name="Roesemann S."/>
            <person name="Alexander J.E."/>
            <person name="Rich S.A."/>
            <person name="Livny J."/>
            <person name="Vlamakis H."/>
            <person name="Clish C."/>
            <person name="Bullock K."/>
            <person name="Deik A."/>
            <person name="Scott J."/>
            <person name="Pierce K.A."/>
            <person name="Xavier R.J."/>
            <person name="Alm E.J."/>
        </authorList>
    </citation>
    <scope>NUCLEOTIDE SEQUENCE [LARGE SCALE GENOMIC DNA]</scope>
    <source>
        <strain evidence="3 4">BIOML-A10</strain>
    </source>
</reference>
<gene>
    <name evidence="3" type="ORF">F3F73_12270</name>
</gene>
<feature type="compositionally biased region" description="Low complexity" evidence="1">
    <location>
        <begin position="391"/>
        <end position="409"/>
    </location>
</feature>
<evidence type="ECO:0000313" key="3">
    <source>
        <dbReference type="EMBL" id="KAA3764623.1"/>
    </source>
</evidence>
<dbReference type="SUPFAM" id="SSF56978">
    <property type="entry name" value="Perfringolysin"/>
    <property type="match status" value="1"/>
</dbReference>
<name>A0A7J4XIA0_9BACE</name>
<dbReference type="PROSITE" id="PS51257">
    <property type="entry name" value="PROKAR_LIPOPROTEIN"/>
    <property type="match status" value="1"/>
</dbReference>
<dbReference type="EMBL" id="VWMK01000011">
    <property type="protein sequence ID" value="KAA3764623.1"/>
    <property type="molecule type" value="Genomic_DNA"/>
</dbReference>
<sequence>MRQKHYIYLVALCCLATGLLGACSNEEELDSVVVPQDDKTENAQGRFDETPFVWDYTYSTDKEADSDQIFIGDLMQAGLDEGVATRTTTNRRSGGSSTGRDGSSRRGSGSADENYRDEDIFISNPIPVYLGAAFPEKEFGKSFKPEILYPRNPIDVIFNFTRPFFGEITKEHGSIGYKRLFTQALDSKEYEQFLKGGAKESFEFSCTEYFSYSDIEKALSASAGLAGIFSTKIKNNTKSVNVKSRLFGQLISKNFTVSMDVPVDGFFKDHAKDTVPENPVYVYSMTYGKVAFISVESEYSFEQVKTAVEAGIKYKIFSAGGGFSKSDLEILSKSRITLFIISDDDPNGHTFYTLDNIKNTFNLSYSLYNPGYPVFCQGNYTKDNSAFRMKSSSGSSGSRRNDGGSYNRGDSGRRGGSSGRGSSSRT</sequence>
<feature type="signal peptide" evidence="2">
    <location>
        <begin position="1"/>
        <end position="22"/>
    </location>
</feature>
<dbReference type="Proteomes" id="UP000422221">
    <property type="component" value="Unassembled WGS sequence"/>
</dbReference>
<dbReference type="AlphaFoldDB" id="A0A7J4XIA0"/>
<evidence type="ECO:0008006" key="5">
    <source>
        <dbReference type="Google" id="ProtNLM"/>
    </source>
</evidence>